<comment type="caution">
    <text evidence="3">The sequence shown here is derived from an EMBL/GenBank/DDBJ whole genome shotgun (WGS) entry which is preliminary data.</text>
</comment>
<dbReference type="PANTHER" id="PTHR21064:SF6">
    <property type="entry name" value="AMINOGLYCOSIDE PHOSPHOTRANSFERASE DOMAIN-CONTAINING PROTEIN"/>
    <property type="match status" value="1"/>
</dbReference>
<dbReference type="InterPro" id="IPR002575">
    <property type="entry name" value="Aminoglycoside_PTrfase"/>
</dbReference>
<evidence type="ECO:0000259" key="2">
    <source>
        <dbReference type="Pfam" id="PF01636"/>
    </source>
</evidence>
<reference evidence="4" key="1">
    <citation type="journal article" date="2019" name="Int. J. Syst. Evol. Microbiol.">
        <title>The Global Catalogue of Microorganisms (GCM) 10K type strain sequencing project: providing services to taxonomists for standard genome sequencing and annotation.</title>
        <authorList>
            <consortium name="The Broad Institute Genomics Platform"/>
            <consortium name="The Broad Institute Genome Sequencing Center for Infectious Disease"/>
            <person name="Wu L."/>
            <person name="Ma J."/>
        </authorList>
    </citation>
    <scope>NUCLEOTIDE SEQUENCE [LARGE SCALE GENOMIC DNA]</scope>
    <source>
        <strain evidence="4">KCTC 42911</strain>
    </source>
</reference>
<keyword evidence="4" id="KW-1185">Reference proteome</keyword>
<organism evidence="3 4">
    <name type="scientific">Lutimaribacter marinistellae</name>
    <dbReference type="NCBI Taxonomy" id="1820329"/>
    <lineage>
        <taxon>Bacteria</taxon>
        <taxon>Pseudomonadati</taxon>
        <taxon>Pseudomonadota</taxon>
        <taxon>Alphaproteobacteria</taxon>
        <taxon>Rhodobacterales</taxon>
        <taxon>Roseobacteraceae</taxon>
        <taxon>Lutimaribacter</taxon>
    </lineage>
</organism>
<dbReference type="PANTHER" id="PTHR21064">
    <property type="entry name" value="AMINOGLYCOSIDE PHOSPHOTRANSFERASE DOMAIN-CONTAINING PROTEIN-RELATED"/>
    <property type="match status" value="1"/>
</dbReference>
<dbReference type="SUPFAM" id="SSF56112">
    <property type="entry name" value="Protein kinase-like (PK-like)"/>
    <property type="match status" value="1"/>
</dbReference>
<dbReference type="Pfam" id="PF01636">
    <property type="entry name" value="APH"/>
    <property type="match status" value="1"/>
</dbReference>
<dbReference type="Gene3D" id="3.30.200.20">
    <property type="entry name" value="Phosphorylase Kinase, domain 1"/>
    <property type="match status" value="1"/>
</dbReference>
<evidence type="ECO:0000313" key="3">
    <source>
        <dbReference type="EMBL" id="MFC3614094.1"/>
    </source>
</evidence>
<evidence type="ECO:0000256" key="1">
    <source>
        <dbReference type="ARBA" id="ARBA00038240"/>
    </source>
</evidence>
<gene>
    <name evidence="3" type="ORF">ACFORG_10015</name>
</gene>
<dbReference type="Proteomes" id="UP001595629">
    <property type="component" value="Unassembled WGS sequence"/>
</dbReference>
<dbReference type="InterPro" id="IPR050249">
    <property type="entry name" value="Pseudomonas-type_ThrB"/>
</dbReference>
<name>A0ABV7TH80_9RHOB</name>
<dbReference type="InterPro" id="IPR011009">
    <property type="entry name" value="Kinase-like_dom_sf"/>
</dbReference>
<sequence>MNRSVRQALALWDLEGAEARLIAQRENAVWRIDHAGKSYALRFHRPGYRSDAELASELDWMAMLARSGLIVPRPVPRSDGGFIGRSEEHRVSLLTWLDGKPIGEVGRLAAGLNPRALSRAVGEEMARMHDLTDDWTPPQGFVRPDWRAVGLIGDDPLWGRFWEHPHLTSIQRDMFLRARKAAGRALERMDLDAGLIHADLLAENVIEHEGRIAFIDFDDAAIGYRDFELATFLLKFLDRDYYADMRAGLLEGYSARRRVQPEHLDLMLLLRALSYPGWIATRLDEPGGPARSDRAIQTALALSETYLKGRT</sequence>
<dbReference type="Gene3D" id="3.90.1200.10">
    <property type="match status" value="1"/>
</dbReference>
<proteinExistence type="inferred from homology"/>
<protein>
    <submittedName>
        <fullName evidence="3">Phosphotransferase</fullName>
    </submittedName>
</protein>
<accession>A0ABV7TH80</accession>
<comment type="similarity">
    <text evidence="1">Belongs to the pseudomonas-type ThrB family.</text>
</comment>
<evidence type="ECO:0000313" key="4">
    <source>
        <dbReference type="Proteomes" id="UP001595629"/>
    </source>
</evidence>
<feature type="domain" description="Aminoglycoside phosphotransferase" evidence="2">
    <location>
        <begin position="23"/>
        <end position="260"/>
    </location>
</feature>
<dbReference type="RefSeq" id="WP_386735285.1">
    <property type="nucleotide sequence ID" value="NZ_JBHRXI010000010.1"/>
</dbReference>
<dbReference type="EMBL" id="JBHRXI010000010">
    <property type="protein sequence ID" value="MFC3614094.1"/>
    <property type="molecule type" value="Genomic_DNA"/>
</dbReference>